<evidence type="ECO:0000256" key="2">
    <source>
        <dbReference type="RuleBase" id="RU003707"/>
    </source>
</evidence>
<evidence type="ECO:0000259" key="3">
    <source>
        <dbReference type="Pfam" id="PF16113"/>
    </source>
</evidence>
<evidence type="ECO:0000313" key="5">
    <source>
        <dbReference type="Proteomes" id="UP001055167"/>
    </source>
</evidence>
<dbReference type="InterPro" id="IPR045004">
    <property type="entry name" value="ECH_dom"/>
</dbReference>
<sequence length="358" mass="37294">MTSFAPITAAVADRTAVLTLNRPEPMKAWTPVVAREVRAAVAAGRDPEVRAVVIAGAGRALCAGGAVTAMGPARPAAPPPGGLHRALTPSFRAETRAGHGNAMGDVLAGTSGLVGIAEINRPPHNFFDKELIGALAEAFDGFVRQGMRAILLCAAGKNFCAGANFSRPASDTVGAADDRGTDHLYRHAVRLFRCPLPVVAAVQGGAIGGGLGVAMVADFRVASESTRFSANFNRLGFHPGFGLSVTLPRVLGPQKAALLLYTGRRITGTEAHAIGLADVLAPPERLRETAMALAAEIAQSAPLAVQSTRATLRGDLADRVAAATDHELAQQEVHFATADFQEGVRAMAERRLPHFEGR</sequence>
<dbReference type="Pfam" id="PF00378">
    <property type="entry name" value="ECH_1"/>
    <property type="match status" value="1"/>
</dbReference>
<name>A0ABQ4QSQ7_9HYPH</name>
<protein>
    <submittedName>
        <fullName evidence="4">1,4-dihydroxy-2-naphthoyl-CoA synthase</fullName>
    </submittedName>
</protein>
<dbReference type="PROSITE" id="PS00166">
    <property type="entry name" value="ENOYL_COA_HYDRATASE"/>
    <property type="match status" value="1"/>
</dbReference>
<comment type="caution">
    <text evidence="4">The sequence shown here is derived from an EMBL/GenBank/DDBJ whole genome shotgun (WGS) entry which is preliminary data.</text>
</comment>
<dbReference type="Gene3D" id="3.90.226.10">
    <property type="entry name" value="2-enoyl-CoA Hydratase, Chain A, domain 1"/>
    <property type="match status" value="2"/>
</dbReference>
<dbReference type="CDD" id="cd06558">
    <property type="entry name" value="crotonase-like"/>
    <property type="match status" value="1"/>
</dbReference>
<comment type="similarity">
    <text evidence="1 2">Belongs to the enoyl-CoA hydratase/isomerase family.</text>
</comment>
<dbReference type="InterPro" id="IPR018376">
    <property type="entry name" value="Enoyl-CoA_hyd/isom_CS"/>
</dbReference>
<gene>
    <name evidence="4" type="primary">menB_2</name>
    <name evidence="4" type="ORF">OPKNFCMD_1078</name>
</gene>
<evidence type="ECO:0000313" key="4">
    <source>
        <dbReference type="EMBL" id="GJD48360.1"/>
    </source>
</evidence>
<dbReference type="Proteomes" id="UP001055167">
    <property type="component" value="Unassembled WGS sequence"/>
</dbReference>
<keyword evidence="5" id="KW-1185">Reference proteome</keyword>
<dbReference type="SUPFAM" id="SSF52096">
    <property type="entry name" value="ClpP/crotonase"/>
    <property type="match status" value="2"/>
</dbReference>
<reference evidence="4" key="2">
    <citation type="submission" date="2021-08" db="EMBL/GenBank/DDBJ databases">
        <authorList>
            <person name="Tani A."/>
            <person name="Ola A."/>
            <person name="Ogura Y."/>
            <person name="Katsura K."/>
            <person name="Hayashi T."/>
        </authorList>
    </citation>
    <scope>NUCLEOTIDE SEQUENCE</scope>
    <source>
        <strain evidence="4">KCTC 52305</strain>
    </source>
</reference>
<dbReference type="EMBL" id="BPQH01000003">
    <property type="protein sequence ID" value="GJD48360.1"/>
    <property type="molecule type" value="Genomic_DNA"/>
</dbReference>
<dbReference type="PANTHER" id="PTHR43802">
    <property type="entry name" value="ENOYL-COA HYDRATASE"/>
    <property type="match status" value="1"/>
</dbReference>
<dbReference type="Pfam" id="PF16113">
    <property type="entry name" value="ECH_2"/>
    <property type="match status" value="1"/>
</dbReference>
<dbReference type="PANTHER" id="PTHR43802:SF1">
    <property type="entry name" value="IP11341P-RELATED"/>
    <property type="match status" value="1"/>
</dbReference>
<dbReference type="InterPro" id="IPR001753">
    <property type="entry name" value="Enoyl-CoA_hydra/iso"/>
</dbReference>
<proteinExistence type="inferred from homology"/>
<dbReference type="InterPro" id="IPR029045">
    <property type="entry name" value="ClpP/crotonase-like_dom_sf"/>
</dbReference>
<organism evidence="4 5">
    <name type="scientific">Methylobacterium crusticola</name>
    <dbReference type="NCBI Taxonomy" id="1697972"/>
    <lineage>
        <taxon>Bacteria</taxon>
        <taxon>Pseudomonadati</taxon>
        <taxon>Pseudomonadota</taxon>
        <taxon>Alphaproteobacteria</taxon>
        <taxon>Hyphomicrobiales</taxon>
        <taxon>Methylobacteriaceae</taxon>
        <taxon>Methylobacterium</taxon>
    </lineage>
</organism>
<reference evidence="4" key="1">
    <citation type="journal article" date="2021" name="Front. Microbiol.">
        <title>Comprehensive Comparative Genomics and Phenotyping of Methylobacterium Species.</title>
        <authorList>
            <person name="Alessa O."/>
            <person name="Ogura Y."/>
            <person name="Fujitani Y."/>
            <person name="Takami H."/>
            <person name="Hayashi T."/>
            <person name="Sahin N."/>
            <person name="Tani A."/>
        </authorList>
    </citation>
    <scope>NUCLEOTIDE SEQUENCE</scope>
    <source>
        <strain evidence="4">KCTC 52305</strain>
    </source>
</reference>
<evidence type="ECO:0000256" key="1">
    <source>
        <dbReference type="ARBA" id="ARBA00005254"/>
    </source>
</evidence>
<accession>A0ABQ4QSQ7</accession>
<feature type="domain" description="Enoyl-CoA hydratase/isomerase" evidence="3">
    <location>
        <begin position="16"/>
        <end position="71"/>
    </location>
</feature>